<dbReference type="GO" id="GO:0022857">
    <property type="term" value="F:transmembrane transporter activity"/>
    <property type="evidence" value="ECO:0007669"/>
    <property type="project" value="InterPro"/>
</dbReference>
<feature type="transmembrane region" description="Helical" evidence="8">
    <location>
        <begin position="52"/>
        <end position="75"/>
    </location>
</feature>
<feature type="transmembrane region" description="Helical" evidence="8">
    <location>
        <begin position="95"/>
        <end position="113"/>
    </location>
</feature>
<keyword evidence="2 8" id="KW-0813">Transport</keyword>
<accession>A0A3P3TVX3</accession>
<dbReference type="InterPro" id="IPR035906">
    <property type="entry name" value="MetI-like_sf"/>
</dbReference>
<sequence length="252" mass="28027">MAKIFDIEAVFTSIPSLLKFLPVSLEITFISMVAGLLMGLIFAVIRIKKVPVLSQIVTVFISFIRGTPMIVQLYLTYNGIPLLLKFINEQYGTSYNINALPAMLFVLVTFAFNEAAYNSETIRAALQSVNKGQIEAAESLGMTYFQVLRRVILPEALVVATPPLGNALIGLLKGTSLAFVAGVIEMTAQGKIISGSNFRFFEVYLALAIIYWALTIIIEQVLRYLEKRFSIPEPGQRNTIGGRWFSFGRREI</sequence>
<dbReference type="PROSITE" id="PS50928">
    <property type="entry name" value="ABC_TM1"/>
    <property type="match status" value="1"/>
</dbReference>
<reference evidence="10 11" key="1">
    <citation type="submission" date="2018-11" db="EMBL/GenBank/DDBJ databases">
        <title>Genome sequencing of Paenibacillus sp. KCOM 3021 (= ChDC PVNT-B20).</title>
        <authorList>
            <person name="Kook J.-K."/>
            <person name="Park S.-N."/>
            <person name="Lim Y.K."/>
        </authorList>
    </citation>
    <scope>NUCLEOTIDE SEQUENCE [LARGE SCALE GENOMIC DNA]</scope>
    <source>
        <strain evidence="10 11">KCOM 3021</strain>
    </source>
</reference>
<protein>
    <submittedName>
        <fullName evidence="10">Amino acid ABC transporter permease</fullName>
    </submittedName>
</protein>
<dbReference type="AlphaFoldDB" id="A0A3P3TVX3"/>
<dbReference type="Proteomes" id="UP000267017">
    <property type="component" value="Unassembled WGS sequence"/>
</dbReference>
<proteinExistence type="inferred from homology"/>
<name>A0A3P3TVX3_9BACL</name>
<dbReference type="Gene3D" id="1.10.3720.10">
    <property type="entry name" value="MetI-like"/>
    <property type="match status" value="1"/>
</dbReference>
<evidence type="ECO:0000313" key="11">
    <source>
        <dbReference type="Proteomes" id="UP000267017"/>
    </source>
</evidence>
<dbReference type="Pfam" id="PF00528">
    <property type="entry name" value="BPD_transp_1"/>
    <property type="match status" value="1"/>
</dbReference>
<evidence type="ECO:0000256" key="4">
    <source>
        <dbReference type="ARBA" id="ARBA00022692"/>
    </source>
</evidence>
<gene>
    <name evidence="10" type="ORF">EHV15_02595</name>
</gene>
<dbReference type="GO" id="GO:0043190">
    <property type="term" value="C:ATP-binding cassette (ABC) transporter complex"/>
    <property type="evidence" value="ECO:0007669"/>
    <property type="project" value="InterPro"/>
</dbReference>
<dbReference type="SUPFAM" id="SSF161098">
    <property type="entry name" value="MetI-like"/>
    <property type="match status" value="1"/>
</dbReference>
<organism evidence="10 11">
    <name type="scientific">Paenibacillus oralis</name>
    <dbReference type="NCBI Taxonomy" id="2490856"/>
    <lineage>
        <taxon>Bacteria</taxon>
        <taxon>Bacillati</taxon>
        <taxon>Bacillota</taxon>
        <taxon>Bacilli</taxon>
        <taxon>Bacillales</taxon>
        <taxon>Paenibacillaceae</taxon>
        <taxon>Paenibacillus</taxon>
    </lineage>
</organism>
<evidence type="ECO:0000256" key="8">
    <source>
        <dbReference type="RuleBase" id="RU363032"/>
    </source>
</evidence>
<evidence type="ECO:0000256" key="3">
    <source>
        <dbReference type="ARBA" id="ARBA00022475"/>
    </source>
</evidence>
<evidence type="ECO:0000256" key="7">
    <source>
        <dbReference type="ARBA" id="ARBA00023136"/>
    </source>
</evidence>
<dbReference type="CDD" id="cd06261">
    <property type="entry name" value="TM_PBP2"/>
    <property type="match status" value="1"/>
</dbReference>
<evidence type="ECO:0000259" key="9">
    <source>
        <dbReference type="PROSITE" id="PS50928"/>
    </source>
</evidence>
<evidence type="ECO:0000256" key="5">
    <source>
        <dbReference type="ARBA" id="ARBA00022970"/>
    </source>
</evidence>
<dbReference type="InterPro" id="IPR000515">
    <property type="entry name" value="MetI-like"/>
</dbReference>
<dbReference type="EMBL" id="RRCN01000001">
    <property type="protein sequence ID" value="RRJ61990.1"/>
    <property type="molecule type" value="Genomic_DNA"/>
</dbReference>
<keyword evidence="4 8" id="KW-0812">Transmembrane</keyword>
<keyword evidence="3" id="KW-1003">Cell membrane</keyword>
<evidence type="ECO:0000256" key="2">
    <source>
        <dbReference type="ARBA" id="ARBA00022448"/>
    </source>
</evidence>
<keyword evidence="6 8" id="KW-1133">Transmembrane helix</keyword>
<keyword evidence="5" id="KW-0029">Amino-acid transport</keyword>
<dbReference type="OrthoDB" id="9805999at2"/>
<evidence type="ECO:0000256" key="6">
    <source>
        <dbReference type="ARBA" id="ARBA00022989"/>
    </source>
</evidence>
<keyword evidence="11" id="KW-1185">Reference proteome</keyword>
<comment type="subcellular location">
    <subcellularLocation>
        <location evidence="1 8">Cell membrane</location>
        <topology evidence="1 8">Multi-pass membrane protein</topology>
    </subcellularLocation>
</comment>
<feature type="domain" description="ABC transmembrane type-1" evidence="9">
    <location>
        <begin position="21"/>
        <end position="222"/>
    </location>
</feature>
<keyword evidence="7 8" id="KW-0472">Membrane</keyword>
<feature type="transmembrane region" description="Helical" evidence="8">
    <location>
        <begin position="20"/>
        <end position="45"/>
    </location>
</feature>
<evidence type="ECO:0000256" key="1">
    <source>
        <dbReference type="ARBA" id="ARBA00004651"/>
    </source>
</evidence>
<comment type="similarity">
    <text evidence="8">Belongs to the binding-protein-dependent transport system permease family.</text>
</comment>
<dbReference type="PANTHER" id="PTHR30614:SF0">
    <property type="entry name" value="L-CYSTINE TRANSPORT SYSTEM PERMEASE PROTEIN TCYL"/>
    <property type="match status" value="1"/>
</dbReference>
<evidence type="ECO:0000313" key="10">
    <source>
        <dbReference type="EMBL" id="RRJ61990.1"/>
    </source>
</evidence>
<dbReference type="PANTHER" id="PTHR30614">
    <property type="entry name" value="MEMBRANE COMPONENT OF AMINO ACID ABC TRANSPORTER"/>
    <property type="match status" value="1"/>
</dbReference>
<dbReference type="RefSeq" id="WP_128629907.1">
    <property type="nucleotide sequence ID" value="NZ_RRCN01000001.1"/>
</dbReference>
<dbReference type="GO" id="GO:0006865">
    <property type="term" value="P:amino acid transport"/>
    <property type="evidence" value="ECO:0007669"/>
    <property type="project" value="UniProtKB-KW"/>
</dbReference>
<dbReference type="InterPro" id="IPR010065">
    <property type="entry name" value="AA_ABC_transptr_permease_3TM"/>
</dbReference>
<comment type="caution">
    <text evidence="10">The sequence shown here is derived from an EMBL/GenBank/DDBJ whole genome shotgun (WGS) entry which is preliminary data.</text>
</comment>
<dbReference type="InterPro" id="IPR043429">
    <property type="entry name" value="ArtM/GltK/GlnP/TcyL/YhdX-like"/>
</dbReference>
<feature type="transmembrane region" description="Helical" evidence="8">
    <location>
        <begin position="204"/>
        <end position="222"/>
    </location>
</feature>
<dbReference type="NCBIfam" id="TIGR01726">
    <property type="entry name" value="HEQRo_perm_3TM"/>
    <property type="match status" value="1"/>
</dbReference>